<organism evidence="13 14">
    <name type="scientific">Sphingobium fuliginis ATCC 27551</name>
    <dbReference type="NCBI Taxonomy" id="1208342"/>
    <lineage>
        <taxon>Bacteria</taxon>
        <taxon>Pseudomonadati</taxon>
        <taxon>Pseudomonadota</taxon>
        <taxon>Alphaproteobacteria</taxon>
        <taxon>Sphingomonadales</taxon>
        <taxon>Sphingomonadaceae</taxon>
        <taxon>Sphingobium</taxon>
    </lineage>
</organism>
<dbReference type="GO" id="GO:0016042">
    <property type="term" value="P:lipid catabolic process"/>
    <property type="evidence" value="ECO:0007669"/>
    <property type="project" value="UniProtKB-KW"/>
</dbReference>
<dbReference type="InterPro" id="IPR051406">
    <property type="entry name" value="PLD_domain"/>
</dbReference>
<dbReference type="PANTHER" id="PTHR43856:SF1">
    <property type="entry name" value="MITOCHONDRIAL CARDIOLIPIN HYDROLASE"/>
    <property type="match status" value="1"/>
</dbReference>
<dbReference type="SUPFAM" id="SSF56024">
    <property type="entry name" value="Phospholipase D/nuclease"/>
    <property type="match status" value="2"/>
</dbReference>
<dbReference type="InterPro" id="IPR001736">
    <property type="entry name" value="PLipase_D/transphosphatidylase"/>
</dbReference>
<evidence type="ECO:0000256" key="3">
    <source>
        <dbReference type="ARBA" id="ARBA00004613"/>
    </source>
</evidence>
<keyword evidence="9" id="KW-0442">Lipid degradation</keyword>
<dbReference type="InterPro" id="IPR025202">
    <property type="entry name" value="PLD-like_dom"/>
</dbReference>
<comment type="similarity">
    <text evidence="4">Belongs to the phospholipase D family.</text>
</comment>
<keyword evidence="10" id="KW-0443">Lipid metabolism</keyword>
<evidence type="ECO:0000256" key="7">
    <source>
        <dbReference type="ARBA" id="ARBA00022525"/>
    </source>
</evidence>
<comment type="catalytic activity">
    <reaction evidence="1">
        <text>a 1,2-diacyl-sn-glycero-3-phosphocholine + H2O = a 1,2-diacyl-sn-glycero-3-phosphate + choline + H(+)</text>
        <dbReference type="Rhea" id="RHEA:14445"/>
        <dbReference type="ChEBI" id="CHEBI:15354"/>
        <dbReference type="ChEBI" id="CHEBI:15377"/>
        <dbReference type="ChEBI" id="CHEBI:15378"/>
        <dbReference type="ChEBI" id="CHEBI:57643"/>
        <dbReference type="ChEBI" id="CHEBI:58608"/>
        <dbReference type="EC" id="3.1.4.4"/>
    </reaction>
</comment>
<evidence type="ECO:0000256" key="1">
    <source>
        <dbReference type="ARBA" id="ARBA00000798"/>
    </source>
</evidence>
<accession>A0A5B8CE65</accession>
<dbReference type="CDD" id="cd09172">
    <property type="entry name" value="PLDc_Nuc_like_unchar1_1"/>
    <property type="match status" value="1"/>
</dbReference>
<evidence type="ECO:0000256" key="5">
    <source>
        <dbReference type="ARBA" id="ARBA00012027"/>
    </source>
</evidence>
<dbReference type="EC" id="3.1.4.4" evidence="5"/>
<keyword evidence="7" id="KW-0964">Secreted</keyword>
<dbReference type="GO" id="GO:0005576">
    <property type="term" value="C:extracellular region"/>
    <property type="evidence" value="ECO:0007669"/>
    <property type="project" value="UniProtKB-SubCell"/>
</dbReference>
<dbReference type="GO" id="GO:0016891">
    <property type="term" value="F:RNA endonuclease activity producing 5'-phosphomonoesters, hydrolytic mechanism"/>
    <property type="evidence" value="ECO:0007669"/>
    <property type="project" value="TreeGrafter"/>
</dbReference>
<protein>
    <recommendedName>
        <fullName evidence="6">Phospholipase D</fullName>
        <ecNumber evidence="5">3.1.4.4</ecNumber>
    </recommendedName>
    <alternativeName>
        <fullName evidence="11">Choline phosphatase</fullName>
    </alternativeName>
</protein>
<dbReference type="PANTHER" id="PTHR43856">
    <property type="entry name" value="CARDIOLIPIN HYDROLASE"/>
    <property type="match status" value="1"/>
</dbReference>
<dbReference type="AlphaFoldDB" id="A0A5B8CE65"/>
<proteinExistence type="inferred from homology"/>
<dbReference type="GO" id="GO:0006793">
    <property type="term" value="P:phosphorus metabolic process"/>
    <property type="evidence" value="ECO:0007669"/>
    <property type="project" value="UniProtKB-ARBA"/>
</dbReference>
<dbReference type="GO" id="GO:0004630">
    <property type="term" value="F:phospholipase D activity"/>
    <property type="evidence" value="ECO:0007669"/>
    <property type="project" value="UniProtKB-EC"/>
</dbReference>
<evidence type="ECO:0000256" key="8">
    <source>
        <dbReference type="ARBA" id="ARBA00022801"/>
    </source>
</evidence>
<dbReference type="Pfam" id="PF13091">
    <property type="entry name" value="PLDc_2"/>
    <property type="match status" value="2"/>
</dbReference>
<feature type="domain" description="PLD phosphodiesterase" evidence="12">
    <location>
        <begin position="273"/>
        <end position="302"/>
    </location>
</feature>
<keyword evidence="8" id="KW-0378">Hydrolase</keyword>
<evidence type="ECO:0000313" key="14">
    <source>
        <dbReference type="Proteomes" id="UP000311469"/>
    </source>
</evidence>
<sequence length="562" mass="61970">MTVDYLAEGKNAAAQFTLKVHRGEGMALLAMNWKRGQPPDDFVGFGIQYREPGSQFFLTARNRLNFDGAPNPNGDRSFPTLAAPVQKFRWIVFPFNADLPGKFDFKVTPIFMDEDGMLGEGESQIASLALSTETYPGKLNVTFTRGYVASQAFVDRYASTGDIVTLLPRKAADGPSFIPTHPKADEALAWMGFEARREILALLDAAIADPSAKVSVVAYDLSERLVIEKFEALGARLRIIIDDSGEHKEPHSGEAQAEARLVASGAQIKRQHMGRLQHNKTIVVDGAVKHGVYGSTNYTWRGFYVQSNNAILVTGANAIKPLQQAFDDYWQQTGFKSSQSTKWHDLNVDGVDAKVTFSPHKETEATLDEIAQDVDGAQSSVLFSLAFLSQTPGAASEAVLRAVQGPLFTYGISDKRTGVDLHKPDGNPAPVYFSHLTGKLPPPFKVEPSAGGGTNMHHKFVVIDFDKPSARVWCGSYNFSYSADCTNGENLLLIKDRKIATAYMVEALRIFDAYHFRVAMDGAKRDGKPMVLRKPPALSGQDPWWKEDWTVPNKIRDREVFA</sequence>
<dbReference type="CDD" id="cd09173">
    <property type="entry name" value="PLDc_Nuc_like_unchar1_2"/>
    <property type="match status" value="1"/>
</dbReference>
<name>A0A5B8CE65_SPHSA</name>
<evidence type="ECO:0000256" key="4">
    <source>
        <dbReference type="ARBA" id="ARBA00008664"/>
    </source>
</evidence>
<evidence type="ECO:0000259" key="12">
    <source>
        <dbReference type="PROSITE" id="PS50035"/>
    </source>
</evidence>
<comment type="function">
    <text evidence="2">Could be a virulence factor.</text>
</comment>
<evidence type="ECO:0000256" key="6">
    <source>
        <dbReference type="ARBA" id="ARBA00018392"/>
    </source>
</evidence>
<dbReference type="EMBL" id="CP041016">
    <property type="protein sequence ID" value="QDC36390.1"/>
    <property type="molecule type" value="Genomic_DNA"/>
</dbReference>
<dbReference type="RefSeq" id="WP_140041614.1">
    <property type="nucleotide sequence ID" value="NZ_CP041016.1"/>
</dbReference>
<dbReference type="Gene3D" id="3.30.870.10">
    <property type="entry name" value="Endonuclease Chain A"/>
    <property type="match status" value="2"/>
</dbReference>
<evidence type="ECO:0000256" key="9">
    <source>
        <dbReference type="ARBA" id="ARBA00022963"/>
    </source>
</evidence>
<evidence type="ECO:0000313" key="13">
    <source>
        <dbReference type="EMBL" id="QDC36390.1"/>
    </source>
</evidence>
<comment type="subcellular location">
    <subcellularLocation>
        <location evidence="3">Secreted</location>
    </subcellularLocation>
</comment>
<reference evidence="13 14" key="1">
    <citation type="submission" date="2019-06" db="EMBL/GenBank/DDBJ databases">
        <title>Genome organization and adaptive potential of archetypical organophosphate degarding Sphingobium fuliginis ATCC 27551.</title>
        <authorList>
            <person name="Sarwar A."/>
            <person name="Parthasarathy S."/>
            <person name="Singh C."/>
            <person name="Siddavattam D."/>
        </authorList>
    </citation>
    <scope>NUCLEOTIDE SEQUENCE [LARGE SCALE GENOMIC DNA]</scope>
    <source>
        <strain evidence="13 14">ATCC 27551</strain>
    </source>
</reference>
<dbReference type="SMART" id="SM00155">
    <property type="entry name" value="PLDc"/>
    <property type="match status" value="2"/>
</dbReference>
<evidence type="ECO:0000256" key="10">
    <source>
        <dbReference type="ARBA" id="ARBA00023098"/>
    </source>
</evidence>
<evidence type="ECO:0000256" key="11">
    <source>
        <dbReference type="ARBA" id="ARBA00029594"/>
    </source>
</evidence>
<dbReference type="Proteomes" id="UP000311469">
    <property type="component" value="Chromosome cSF1"/>
</dbReference>
<gene>
    <name evidence="13" type="ORF">FIL70_03145</name>
</gene>
<dbReference type="PROSITE" id="PS50035">
    <property type="entry name" value="PLD"/>
    <property type="match status" value="1"/>
</dbReference>
<evidence type="ECO:0000256" key="2">
    <source>
        <dbReference type="ARBA" id="ARBA00003145"/>
    </source>
</evidence>
<dbReference type="KEGG" id="sufl:FIL70_03145"/>